<evidence type="ECO:0000313" key="15">
    <source>
        <dbReference type="EMBL" id="UZD24622.1"/>
    </source>
</evidence>
<evidence type="ECO:0000256" key="10">
    <source>
        <dbReference type="ARBA" id="ARBA00022840"/>
    </source>
</evidence>
<gene>
    <name evidence="15" type="ORF">OM944_08995</name>
</gene>
<protein>
    <recommendedName>
        <fullName evidence="4 13">Threonylcarbamoyl-AMP synthase</fullName>
        <shortName evidence="13">TC-AMP synthase</shortName>
        <ecNumber evidence="3 13">2.7.7.87</ecNumber>
    </recommendedName>
    <alternativeName>
        <fullName evidence="11 13">L-threonylcarbamoyladenylate synthase</fullName>
    </alternativeName>
</protein>
<evidence type="ECO:0000256" key="3">
    <source>
        <dbReference type="ARBA" id="ARBA00012584"/>
    </source>
</evidence>
<comment type="subcellular location">
    <subcellularLocation>
        <location evidence="1 13">Cytoplasm</location>
    </subcellularLocation>
</comment>
<evidence type="ECO:0000256" key="8">
    <source>
        <dbReference type="ARBA" id="ARBA00022695"/>
    </source>
</evidence>
<evidence type="ECO:0000256" key="4">
    <source>
        <dbReference type="ARBA" id="ARBA00015492"/>
    </source>
</evidence>
<organism evidence="15 16">
    <name type="scientific">Algoriphagus halophytocola</name>
    <dbReference type="NCBI Taxonomy" id="2991499"/>
    <lineage>
        <taxon>Bacteria</taxon>
        <taxon>Pseudomonadati</taxon>
        <taxon>Bacteroidota</taxon>
        <taxon>Cytophagia</taxon>
        <taxon>Cytophagales</taxon>
        <taxon>Cyclobacteriaceae</taxon>
        <taxon>Algoriphagus</taxon>
    </lineage>
</organism>
<evidence type="ECO:0000256" key="1">
    <source>
        <dbReference type="ARBA" id="ARBA00004496"/>
    </source>
</evidence>
<dbReference type="PANTHER" id="PTHR17490:SF16">
    <property type="entry name" value="THREONYLCARBAMOYL-AMP SYNTHASE"/>
    <property type="match status" value="1"/>
</dbReference>
<name>A0ABY6MPW8_9BACT</name>
<evidence type="ECO:0000313" key="16">
    <source>
        <dbReference type="Proteomes" id="UP001163156"/>
    </source>
</evidence>
<evidence type="ECO:0000259" key="14">
    <source>
        <dbReference type="PROSITE" id="PS51163"/>
    </source>
</evidence>
<keyword evidence="7 13" id="KW-0819">tRNA processing</keyword>
<dbReference type="InterPro" id="IPR050156">
    <property type="entry name" value="TC-AMP_synthase_SUA5"/>
</dbReference>
<dbReference type="InterPro" id="IPR010923">
    <property type="entry name" value="T(6)A37_SUA5"/>
</dbReference>
<dbReference type="Proteomes" id="UP001163156">
    <property type="component" value="Chromosome"/>
</dbReference>
<dbReference type="InterPro" id="IPR006070">
    <property type="entry name" value="Sua5-like_dom"/>
</dbReference>
<evidence type="ECO:0000256" key="13">
    <source>
        <dbReference type="PIRNR" id="PIRNR004930"/>
    </source>
</evidence>
<dbReference type="SUPFAM" id="SSF55821">
    <property type="entry name" value="YrdC/RibB"/>
    <property type="match status" value="1"/>
</dbReference>
<reference evidence="15" key="1">
    <citation type="submission" date="2022-10" db="EMBL/GenBank/DDBJ databases">
        <title>Algoriphagus sp. a novel bacteria isolate from halophytes salicornia europaea.</title>
        <authorList>
            <person name="Peng Y."/>
            <person name="Jiang L."/>
            <person name="Lee J."/>
        </authorList>
    </citation>
    <scope>NUCLEOTIDE SEQUENCE</scope>
    <source>
        <strain evidence="15">TR-M5</strain>
    </source>
</reference>
<dbReference type="NCBIfam" id="TIGR00057">
    <property type="entry name" value="L-threonylcarbamoyladenylate synthase"/>
    <property type="match status" value="1"/>
</dbReference>
<keyword evidence="16" id="KW-1185">Reference proteome</keyword>
<dbReference type="GO" id="GO:0061710">
    <property type="term" value="F:L-threonylcarbamoyladenylate synthase"/>
    <property type="evidence" value="ECO:0007669"/>
    <property type="project" value="UniProtKB-EC"/>
</dbReference>
<dbReference type="Gene3D" id="3.90.870.10">
    <property type="entry name" value="DHBP synthase"/>
    <property type="match status" value="1"/>
</dbReference>
<evidence type="ECO:0000256" key="5">
    <source>
        <dbReference type="ARBA" id="ARBA00022490"/>
    </source>
</evidence>
<evidence type="ECO:0000256" key="7">
    <source>
        <dbReference type="ARBA" id="ARBA00022694"/>
    </source>
</evidence>
<dbReference type="InterPro" id="IPR038385">
    <property type="entry name" value="Sua5/YwlC_C"/>
</dbReference>
<comment type="function">
    <text evidence="13">Required for the formation of a threonylcarbamoyl group on adenosine at position 37 (t(6)A37) in tRNAs that read codons beginning with adenine.</text>
</comment>
<keyword evidence="9 13" id="KW-0547">Nucleotide-binding</keyword>
<keyword evidence="6 13" id="KW-0808">Transferase</keyword>
<dbReference type="PANTHER" id="PTHR17490">
    <property type="entry name" value="SUA5"/>
    <property type="match status" value="1"/>
</dbReference>
<evidence type="ECO:0000256" key="2">
    <source>
        <dbReference type="ARBA" id="ARBA00007663"/>
    </source>
</evidence>
<dbReference type="RefSeq" id="WP_264811331.1">
    <property type="nucleotide sequence ID" value="NZ_CP110226.1"/>
</dbReference>
<dbReference type="PROSITE" id="PS51163">
    <property type="entry name" value="YRDC"/>
    <property type="match status" value="1"/>
</dbReference>
<dbReference type="PIRSF" id="PIRSF004930">
    <property type="entry name" value="Tln_factor_SUA5"/>
    <property type="match status" value="1"/>
</dbReference>
<keyword evidence="5 13" id="KW-0963">Cytoplasm</keyword>
<feature type="domain" description="YrdC-like" evidence="14">
    <location>
        <begin position="5"/>
        <end position="191"/>
    </location>
</feature>
<evidence type="ECO:0000256" key="6">
    <source>
        <dbReference type="ARBA" id="ARBA00022679"/>
    </source>
</evidence>
<sequence length="321" mass="34742">MALIGKDIAYAKQVLDSGELVAIPTETVYGLAGNALDAKAVASIFETKNRPSFDPLIIHVASVTAVEQYVSTFPEKLKALADKFWPGPLTLLLSRKEMVPDLVTSGLPRVAVRVPDHSLTRSLLSELDYPLAAPSANPFGYISPTQPAHVQLQLGDKIPYILDGGACKVGLESTIVGMEGEDVVIYRLGGLEVSEIEQVVGSVKIQDHSSSNPQSPGLLESHYAPRKPFLLGNLQELISRCRYEQRDFAVLSFDQEFQELPKERQIALSPTGDLREAAANLFAAMRKLDQSDAAVILAEKMPAKGLGLAINDRLKRAAAQG</sequence>
<comment type="similarity">
    <text evidence="2 13">Belongs to the SUA5 family.</text>
</comment>
<evidence type="ECO:0000256" key="11">
    <source>
        <dbReference type="ARBA" id="ARBA00029774"/>
    </source>
</evidence>
<keyword evidence="8 13" id="KW-0548">Nucleotidyltransferase</keyword>
<dbReference type="Gene3D" id="3.40.50.11030">
    <property type="entry name" value="Threonylcarbamoyl-AMP synthase, C-terminal domain"/>
    <property type="match status" value="1"/>
</dbReference>
<dbReference type="InterPro" id="IPR017945">
    <property type="entry name" value="DHBP_synth_RibB-like_a/b_dom"/>
</dbReference>
<dbReference type="EMBL" id="CP110226">
    <property type="protein sequence ID" value="UZD24622.1"/>
    <property type="molecule type" value="Genomic_DNA"/>
</dbReference>
<evidence type="ECO:0000256" key="9">
    <source>
        <dbReference type="ARBA" id="ARBA00022741"/>
    </source>
</evidence>
<keyword evidence="10 13" id="KW-0067">ATP-binding</keyword>
<dbReference type="Pfam" id="PF03481">
    <property type="entry name" value="Sua5_C"/>
    <property type="match status" value="1"/>
</dbReference>
<evidence type="ECO:0000256" key="12">
    <source>
        <dbReference type="ARBA" id="ARBA00048366"/>
    </source>
</evidence>
<accession>A0ABY6MPW8</accession>
<dbReference type="Pfam" id="PF01300">
    <property type="entry name" value="Sua5_yciO_yrdC"/>
    <property type="match status" value="1"/>
</dbReference>
<proteinExistence type="inferred from homology"/>
<dbReference type="EC" id="2.7.7.87" evidence="3 13"/>
<comment type="catalytic activity">
    <reaction evidence="12 13">
        <text>L-threonine + hydrogencarbonate + ATP = L-threonylcarbamoyladenylate + diphosphate + H2O</text>
        <dbReference type="Rhea" id="RHEA:36407"/>
        <dbReference type="ChEBI" id="CHEBI:15377"/>
        <dbReference type="ChEBI" id="CHEBI:17544"/>
        <dbReference type="ChEBI" id="CHEBI:30616"/>
        <dbReference type="ChEBI" id="CHEBI:33019"/>
        <dbReference type="ChEBI" id="CHEBI:57926"/>
        <dbReference type="ChEBI" id="CHEBI:73682"/>
        <dbReference type="EC" id="2.7.7.87"/>
    </reaction>
</comment>
<dbReference type="InterPro" id="IPR005145">
    <property type="entry name" value="Sua5_C"/>
</dbReference>